<evidence type="ECO:0000256" key="2">
    <source>
        <dbReference type="ARBA" id="ARBA00023004"/>
    </source>
</evidence>
<dbReference type="AlphaFoldDB" id="A0A517PEY6"/>
<reference evidence="4 5" key="1">
    <citation type="submission" date="2019-02" db="EMBL/GenBank/DDBJ databases">
        <title>Deep-cultivation of Planctomycetes and their phenomic and genomic characterization uncovers novel biology.</title>
        <authorList>
            <person name="Wiegand S."/>
            <person name="Jogler M."/>
            <person name="Boedeker C."/>
            <person name="Pinto D."/>
            <person name="Vollmers J."/>
            <person name="Rivas-Marin E."/>
            <person name="Kohn T."/>
            <person name="Peeters S.H."/>
            <person name="Heuer A."/>
            <person name="Rast P."/>
            <person name="Oberbeckmann S."/>
            <person name="Bunk B."/>
            <person name="Jeske O."/>
            <person name="Meyerdierks A."/>
            <person name="Storesund J.E."/>
            <person name="Kallscheuer N."/>
            <person name="Luecker S."/>
            <person name="Lage O.M."/>
            <person name="Pohl T."/>
            <person name="Merkel B.J."/>
            <person name="Hornburger P."/>
            <person name="Mueller R.-W."/>
            <person name="Bruemmer F."/>
            <person name="Labrenz M."/>
            <person name="Spormann A.M."/>
            <person name="Op den Camp H."/>
            <person name="Overmann J."/>
            <person name="Amann R."/>
            <person name="Jetten M.S.M."/>
            <person name="Mascher T."/>
            <person name="Medema M.H."/>
            <person name="Devos D.P."/>
            <person name="Kaster A.-K."/>
            <person name="Ovreas L."/>
            <person name="Rohde M."/>
            <person name="Galperin M.Y."/>
            <person name="Jogler C."/>
        </authorList>
    </citation>
    <scope>NUCLEOTIDE SEQUENCE [LARGE SCALE GENOMIC DNA]</scope>
    <source>
        <strain evidence="4 5">CA12</strain>
    </source>
</reference>
<protein>
    <recommendedName>
        <fullName evidence="3">Gamma-butyrobetaine hydroxylase-like N-terminal domain-containing protein</fullName>
    </recommendedName>
</protein>
<proteinExistence type="predicted"/>
<keyword evidence="2" id="KW-0408">Iron</keyword>
<organism evidence="4 5">
    <name type="scientific">Alienimonas californiensis</name>
    <dbReference type="NCBI Taxonomy" id="2527989"/>
    <lineage>
        <taxon>Bacteria</taxon>
        <taxon>Pseudomonadati</taxon>
        <taxon>Planctomycetota</taxon>
        <taxon>Planctomycetia</taxon>
        <taxon>Planctomycetales</taxon>
        <taxon>Planctomycetaceae</taxon>
        <taxon>Alienimonas</taxon>
    </lineage>
</organism>
<evidence type="ECO:0000259" key="3">
    <source>
        <dbReference type="Pfam" id="PF06155"/>
    </source>
</evidence>
<dbReference type="GO" id="GO:0046872">
    <property type="term" value="F:metal ion binding"/>
    <property type="evidence" value="ECO:0007669"/>
    <property type="project" value="UniProtKB-KW"/>
</dbReference>
<dbReference type="Gene3D" id="3.30.2020.30">
    <property type="match status" value="1"/>
</dbReference>
<feature type="domain" description="Gamma-butyrobetaine hydroxylase-like N-terminal" evidence="3">
    <location>
        <begin position="21"/>
        <end position="105"/>
    </location>
</feature>
<accession>A0A517PEY6</accession>
<keyword evidence="1" id="KW-0479">Metal-binding</keyword>
<dbReference type="KEGG" id="acaf:CA12_40700"/>
<evidence type="ECO:0000313" key="5">
    <source>
        <dbReference type="Proteomes" id="UP000318741"/>
    </source>
</evidence>
<keyword evidence="5" id="KW-1185">Reference proteome</keyword>
<evidence type="ECO:0000313" key="4">
    <source>
        <dbReference type="EMBL" id="QDT17932.1"/>
    </source>
</evidence>
<dbReference type="Proteomes" id="UP000318741">
    <property type="component" value="Chromosome"/>
</dbReference>
<name>A0A517PEY6_9PLAN</name>
<dbReference type="PANTHER" id="PTHR35303">
    <property type="entry name" value="OS02G0197800 PROTEIN"/>
    <property type="match status" value="1"/>
</dbReference>
<dbReference type="InterPro" id="IPR010376">
    <property type="entry name" value="GBBH-like_N"/>
</dbReference>
<dbReference type="InterPro" id="IPR038492">
    <property type="entry name" value="GBBH-like_N_sf"/>
</dbReference>
<sequence length="114" mass="12179">MPPALSPDARPGDAGPPTAVRVHGAERVLELEWPDLSAQVPFRALRLACPCAVCVSETTGRRLLDPATVPETIAPQEVALAGNYALRVTWQGGHDTGLFTWRYLREIAAAAHAA</sequence>
<dbReference type="OrthoDB" id="9794178at2"/>
<evidence type="ECO:0000256" key="1">
    <source>
        <dbReference type="ARBA" id="ARBA00022723"/>
    </source>
</evidence>
<dbReference type="RefSeq" id="WP_145360925.1">
    <property type="nucleotide sequence ID" value="NZ_CP036265.1"/>
</dbReference>
<gene>
    <name evidence="4" type="ORF">CA12_40700</name>
</gene>
<dbReference type="Pfam" id="PF06155">
    <property type="entry name" value="GBBH-like_N"/>
    <property type="match status" value="1"/>
</dbReference>
<dbReference type="EMBL" id="CP036265">
    <property type="protein sequence ID" value="QDT17932.1"/>
    <property type="molecule type" value="Genomic_DNA"/>
</dbReference>